<protein>
    <submittedName>
        <fullName evidence="1">DNA repair protein RecO</fullName>
    </submittedName>
</protein>
<dbReference type="SUPFAM" id="SSF57863">
    <property type="entry name" value="ArfGap/RecO-like zinc finger"/>
    <property type="match status" value="1"/>
</dbReference>
<dbReference type="Proteomes" id="UP000004018">
    <property type="component" value="Unassembled WGS sequence"/>
</dbReference>
<reference evidence="1 2" key="1">
    <citation type="submission" date="2011-04" db="EMBL/GenBank/DDBJ databases">
        <authorList>
            <person name="Harkins D.M."/>
            <person name="Madupu R."/>
            <person name="Durkin A.S."/>
            <person name="Torralba M."/>
            <person name="Methe B."/>
            <person name="Sutton G.G."/>
            <person name="Nelson K.E."/>
        </authorList>
    </citation>
    <scope>NUCLEOTIDE SEQUENCE [LARGE SCALE GENOMIC DNA]</scope>
    <source>
        <strain evidence="1 2">UPII 199-6</strain>
    </source>
</reference>
<evidence type="ECO:0000313" key="1">
    <source>
        <dbReference type="EMBL" id="EGL35163.1"/>
    </source>
</evidence>
<dbReference type="EMBL" id="AFIJ01000045">
    <property type="protein sequence ID" value="EGL35163.1"/>
    <property type="molecule type" value="Genomic_DNA"/>
</dbReference>
<gene>
    <name evidence="1" type="ORF">HMPREF1039_0607</name>
</gene>
<dbReference type="InterPro" id="IPR037278">
    <property type="entry name" value="ARFGAP/RecO"/>
</dbReference>
<sequence length="238" mass="27625">MKAYKRWTQKSENYEGIVIKLRRTGQSQVVTIYTVEKGLVRVLYRRHKQTTAAITPLGKISFSAAAQGDILLMGEFECRSNAAIRELTWERFIYSQIFLEMLSVLVPPTVADRAVYRLLLQYTAAFAYKDPRIVTIIAGWQLVGLAGFYPDTQRLRVTCTGRRENRGLYYVGETLSAEQAEVDVPESVRQMWQTLLTYRWGQRQIIHLQEKGLQFLEDLLYSYVEQWSEKKLKSPALR</sequence>
<evidence type="ECO:0000313" key="2">
    <source>
        <dbReference type="Proteomes" id="UP000004018"/>
    </source>
</evidence>
<dbReference type="InterPro" id="IPR003717">
    <property type="entry name" value="RecO"/>
</dbReference>
<comment type="caution">
    <text evidence="1">The sequence shown here is derived from an EMBL/GenBank/DDBJ whole genome shotgun (WGS) entry which is preliminary data.</text>
</comment>
<keyword evidence="2" id="KW-1185">Reference proteome</keyword>
<dbReference type="Pfam" id="PF02565">
    <property type="entry name" value="RecO_C"/>
    <property type="match status" value="1"/>
</dbReference>
<accession>A0ABN0CYD4</accession>
<proteinExistence type="predicted"/>
<name>A0ABN0CYD4_9FIRM</name>
<organism evidence="1 2">
    <name type="scientific">Megasphaera lornae</name>
    <dbReference type="NCBI Taxonomy" id="1000568"/>
    <lineage>
        <taxon>Bacteria</taxon>
        <taxon>Bacillati</taxon>
        <taxon>Bacillota</taxon>
        <taxon>Negativicutes</taxon>
        <taxon>Veillonellales</taxon>
        <taxon>Veillonellaceae</taxon>
        <taxon>Megasphaera</taxon>
    </lineage>
</organism>
<dbReference type="RefSeq" id="WP_007391852.1">
    <property type="nucleotide sequence ID" value="NZ_AFIJ01000045.1"/>
</dbReference>